<name>A0A919T122_9ACTN</name>
<dbReference type="Gene3D" id="3.90.550.10">
    <property type="entry name" value="Spore Coat Polysaccharide Biosynthesis Protein SpsA, Chain A"/>
    <property type="match status" value="1"/>
</dbReference>
<dbReference type="GO" id="GO:0006488">
    <property type="term" value="P:dolichol-linked oligosaccharide biosynthetic process"/>
    <property type="evidence" value="ECO:0007669"/>
    <property type="project" value="TreeGrafter"/>
</dbReference>
<evidence type="ECO:0000256" key="4">
    <source>
        <dbReference type="ARBA" id="ARBA00022679"/>
    </source>
</evidence>
<evidence type="ECO:0000313" key="11">
    <source>
        <dbReference type="EMBL" id="GIM83732.1"/>
    </source>
</evidence>
<keyword evidence="4" id="KW-0808">Transferase</keyword>
<dbReference type="Pfam" id="PF04138">
    <property type="entry name" value="GtrA_DPMS_TM"/>
    <property type="match status" value="1"/>
</dbReference>
<dbReference type="PANTHER" id="PTHR43398">
    <property type="entry name" value="DOLICHOL-PHOSPHATE MANNOSYLTRANSFERASE SUBUNIT 1"/>
    <property type="match status" value="1"/>
</dbReference>
<keyword evidence="3" id="KW-0328">Glycosyltransferase</keyword>
<evidence type="ECO:0000259" key="9">
    <source>
        <dbReference type="Pfam" id="PF00535"/>
    </source>
</evidence>
<dbReference type="GO" id="GO:0000271">
    <property type="term" value="P:polysaccharide biosynthetic process"/>
    <property type="evidence" value="ECO:0007669"/>
    <property type="project" value="InterPro"/>
</dbReference>
<dbReference type="AlphaFoldDB" id="A0A919T122"/>
<dbReference type="PANTHER" id="PTHR43398:SF1">
    <property type="entry name" value="DOLICHOL-PHOSPHATE MANNOSYLTRANSFERASE SUBUNIT 1"/>
    <property type="match status" value="1"/>
</dbReference>
<comment type="subcellular location">
    <subcellularLocation>
        <location evidence="1">Membrane</location>
        <topology evidence="1">Multi-pass membrane protein</topology>
    </subcellularLocation>
</comment>
<evidence type="ECO:0000256" key="6">
    <source>
        <dbReference type="ARBA" id="ARBA00022989"/>
    </source>
</evidence>
<evidence type="ECO:0000259" key="10">
    <source>
        <dbReference type="Pfam" id="PF04138"/>
    </source>
</evidence>
<keyword evidence="6 8" id="KW-1133">Transmembrane helix</keyword>
<evidence type="ECO:0000256" key="8">
    <source>
        <dbReference type="SAM" id="Phobius"/>
    </source>
</evidence>
<feature type="transmembrane region" description="Helical" evidence="8">
    <location>
        <begin position="297"/>
        <end position="316"/>
    </location>
</feature>
<dbReference type="Proteomes" id="UP000680865">
    <property type="component" value="Unassembled WGS sequence"/>
</dbReference>
<dbReference type="RefSeq" id="WP_213003121.1">
    <property type="nucleotide sequence ID" value="NZ_BAAATW010000029.1"/>
</dbReference>
<dbReference type="GO" id="GO:0016020">
    <property type="term" value="C:membrane"/>
    <property type="evidence" value="ECO:0007669"/>
    <property type="project" value="UniProtKB-SubCell"/>
</dbReference>
<dbReference type="EMBL" id="BOQP01000057">
    <property type="protein sequence ID" value="GIM83732.1"/>
    <property type="molecule type" value="Genomic_DNA"/>
</dbReference>
<dbReference type="InterPro" id="IPR007267">
    <property type="entry name" value="GtrA_DPMS_TM"/>
</dbReference>
<organism evidence="11 12">
    <name type="scientific">Winogradskya consettensis</name>
    <dbReference type="NCBI Taxonomy" id="113560"/>
    <lineage>
        <taxon>Bacteria</taxon>
        <taxon>Bacillati</taxon>
        <taxon>Actinomycetota</taxon>
        <taxon>Actinomycetes</taxon>
        <taxon>Micromonosporales</taxon>
        <taxon>Micromonosporaceae</taxon>
        <taxon>Winogradskya</taxon>
    </lineage>
</organism>
<keyword evidence="12" id="KW-1185">Reference proteome</keyword>
<evidence type="ECO:0000256" key="2">
    <source>
        <dbReference type="ARBA" id="ARBA00006739"/>
    </source>
</evidence>
<accession>A0A919T122</accession>
<evidence type="ECO:0000256" key="5">
    <source>
        <dbReference type="ARBA" id="ARBA00022692"/>
    </source>
</evidence>
<evidence type="ECO:0000256" key="1">
    <source>
        <dbReference type="ARBA" id="ARBA00004141"/>
    </source>
</evidence>
<feature type="transmembrane region" description="Helical" evidence="8">
    <location>
        <begin position="269"/>
        <end position="291"/>
    </location>
</feature>
<keyword evidence="5 8" id="KW-0812">Transmembrane</keyword>
<dbReference type="Pfam" id="PF00535">
    <property type="entry name" value="Glycos_transf_2"/>
    <property type="match status" value="1"/>
</dbReference>
<reference evidence="11" key="1">
    <citation type="submission" date="2021-03" db="EMBL/GenBank/DDBJ databases">
        <title>Whole genome shotgun sequence of Actinoplanes consettensis NBRC 14913.</title>
        <authorList>
            <person name="Komaki H."/>
            <person name="Tamura T."/>
        </authorList>
    </citation>
    <scope>NUCLEOTIDE SEQUENCE</scope>
    <source>
        <strain evidence="11">NBRC 14913</strain>
    </source>
</reference>
<evidence type="ECO:0000256" key="7">
    <source>
        <dbReference type="ARBA" id="ARBA00023136"/>
    </source>
</evidence>
<proteinExistence type="inferred from homology"/>
<dbReference type="InterPro" id="IPR029044">
    <property type="entry name" value="Nucleotide-diphossugar_trans"/>
</dbReference>
<dbReference type="InterPro" id="IPR001173">
    <property type="entry name" value="Glyco_trans_2-like"/>
</dbReference>
<dbReference type="GO" id="GO:0006506">
    <property type="term" value="P:GPI anchor biosynthetic process"/>
    <property type="evidence" value="ECO:0007669"/>
    <property type="project" value="TreeGrafter"/>
</dbReference>
<dbReference type="GO" id="GO:0035269">
    <property type="term" value="P:protein O-linked glycosylation via mannose"/>
    <property type="evidence" value="ECO:0007669"/>
    <property type="project" value="TreeGrafter"/>
</dbReference>
<feature type="domain" description="Glycosyltransferase 2-like" evidence="9">
    <location>
        <begin position="35"/>
        <end position="203"/>
    </location>
</feature>
<dbReference type="InterPro" id="IPR039528">
    <property type="entry name" value="DPM1-like"/>
</dbReference>
<gene>
    <name evidence="11" type="ORF">Aco04nite_88010</name>
</gene>
<comment type="similarity">
    <text evidence="2">Belongs to the glycosyltransferase 2 family.</text>
</comment>
<feature type="transmembrane region" description="Helical" evidence="8">
    <location>
        <begin position="361"/>
        <end position="382"/>
    </location>
</feature>
<dbReference type="CDD" id="cd06442">
    <property type="entry name" value="DPM1_like"/>
    <property type="match status" value="1"/>
</dbReference>
<dbReference type="SUPFAM" id="SSF53448">
    <property type="entry name" value="Nucleotide-diphospho-sugar transferases"/>
    <property type="match status" value="1"/>
</dbReference>
<comment type="caution">
    <text evidence="11">The sequence shown here is derived from an EMBL/GenBank/DDBJ whole genome shotgun (WGS) entry which is preliminary data.</text>
</comment>
<evidence type="ECO:0000256" key="3">
    <source>
        <dbReference type="ARBA" id="ARBA00022676"/>
    </source>
</evidence>
<feature type="domain" description="GtrA/DPMS transmembrane" evidence="10">
    <location>
        <begin position="272"/>
        <end position="385"/>
    </location>
</feature>
<sequence>MTLEMTPPVVVPAPARIRLTGQIGVLQVPTALKQSVVIPTFNERDNIGALLERLTAVLPAGETEIIFVDDSTDDTPDLILQAAMDCPLPVTVYHRDHAIGGLGGAVVEGMRHARGAWIVVMDADLQHPPEMVPRLIAAGTRDGADLVVGTRYAGGGSTDGLSAGYRRLVSSGSTLLTKLVFRNSLLRVSDPMSGLFAVRASSLDVGELRPEGFKVLLELLVRNRPGRIGEVPYAFQQRHAGVSKSSFAEGARFLKHLAILRFGAQRTRILAFALIGISGLIPNQLALWLLAHVAGVHYVPAAIVANVIAVGWNFALTDSLLYRNRRHRSLSGRMTRFFLMGNADLLLRIPLLAVLVDGVHLGVLVANLITLVASFVVRFLILDRVIYLNKPKTLEAAG</sequence>
<feature type="transmembrane region" description="Helical" evidence="8">
    <location>
        <begin position="337"/>
        <end position="355"/>
    </location>
</feature>
<evidence type="ECO:0000313" key="12">
    <source>
        <dbReference type="Proteomes" id="UP000680865"/>
    </source>
</evidence>
<protein>
    <submittedName>
        <fullName evidence="11">Dolichol monophosphate mannose synthase</fullName>
    </submittedName>
</protein>
<keyword evidence="7 8" id="KW-0472">Membrane</keyword>
<dbReference type="GO" id="GO:0004582">
    <property type="term" value="F:dolichyl-phosphate beta-D-mannosyltransferase activity"/>
    <property type="evidence" value="ECO:0007669"/>
    <property type="project" value="InterPro"/>
</dbReference>